<gene>
    <name evidence="4" type="primary">fecR8</name>
    <name evidence="3" type="ORF">IRZ65_10255</name>
    <name evidence="4" type="ORF">NCTC11842_04317</name>
</gene>
<proteinExistence type="predicted"/>
<dbReference type="Proteomes" id="UP000626180">
    <property type="component" value="Unassembled WGS sequence"/>
</dbReference>
<sequence length="327" mass="36326">MLCSPLRGTCVNVRPVSRQVLDQAIDWQVRLEMGETSQEQLNALQTWLAEHAEHRRAWEQLNGINQRLRIAEQPAARNALLQPSANGRRRLGRSTLVIALAGLLSLIAVNRYVPVRYALADNVTATGEQRTLMLPDHTRIVLAGRSALNVRFDEQERRVILLAGEAFIETGHDTASRPFIVETQAGRMRALGTRFLVEEESRGSRLTVLQSAVAAQPRFGLGEAVIPQGEQVLMMADRLDELKDAPANADAWTHGMLVVDNQPLSDVVAALSHERTGLITLDPVIATLRVTGTFPLHDADQALRALALNTPIRIEQHTRWWLAVKPR</sequence>
<evidence type="ECO:0000313" key="6">
    <source>
        <dbReference type="Proteomes" id="UP000626180"/>
    </source>
</evidence>
<dbReference type="Pfam" id="PF04773">
    <property type="entry name" value="FecR"/>
    <property type="match status" value="1"/>
</dbReference>
<dbReference type="InterPro" id="IPR012373">
    <property type="entry name" value="Ferrdict_sens_TM"/>
</dbReference>
<dbReference type="InterPro" id="IPR006860">
    <property type="entry name" value="FecR"/>
</dbReference>
<reference evidence="4 5" key="1">
    <citation type="submission" date="2018-06" db="EMBL/GenBank/DDBJ databases">
        <authorList>
            <consortium name="Pathogen Informatics"/>
            <person name="Doyle S."/>
        </authorList>
    </citation>
    <scope>NUCLEOTIDE SEQUENCE [LARGE SCALE GENOMIC DNA]</scope>
    <source>
        <strain evidence="4 5">NCTC11842</strain>
    </source>
</reference>
<accession>A0A2X2DIW1</accession>
<dbReference type="Gene3D" id="2.60.120.1440">
    <property type="match status" value="1"/>
</dbReference>
<evidence type="ECO:0000313" key="5">
    <source>
        <dbReference type="Proteomes" id="UP000250443"/>
    </source>
</evidence>
<dbReference type="Proteomes" id="UP000250443">
    <property type="component" value="Unassembled WGS sequence"/>
</dbReference>
<evidence type="ECO:0000313" key="4">
    <source>
        <dbReference type="EMBL" id="SPZ12165.1"/>
    </source>
</evidence>
<dbReference type="InterPro" id="IPR032623">
    <property type="entry name" value="FecR_N"/>
</dbReference>
<feature type="domain" description="FecR protein" evidence="1">
    <location>
        <begin position="123"/>
        <end position="213"/>
    </location>
</feature>
<dbReference type="AlphaFoldDB" id="A0A2X2DIW1"/>
<evidence type="ECO:0000259" key="2">
    <source>
        <dbReference type="Pfam" id="PF16220"/>
    </source>
</evidence>
<dbReference type="EMBL" id="JADMCD010000004">
    <property type="protein sequence ID" value="MBF8641066.1"/>
    <property type="molecule type" value="Genomic_DNA"/>
</dbReference>
<protein>
    <submittedName>
        <fullName evidence="3">FecR family protein</fullName>
    </submittedName>
    <submittedName>
        <fullName evidence="4">Protein FecR</fullName>
    </submittedName>
</protein>
<dbReference type="PANTHER" id="PTHR30273">
    <property type="entry name" value="PERIPLASMIC SIGNAL SENSOR AND SIGMA FACTOR ACTIVATOR FECR-RELATED"/>
    <property type="match status" value="1"/>
</dbReference>
<evidence type="ECO:0000259" key="1">
    <source>
        <dbReference type="Pfam" id="PF04773"/>
    </source>
</evidence>
<dbReference type="GO" id="GO:0016989">
    <property type="term" value="F:sigma factor antagonist activity"/>
    <property type="evidence" value="ECO:0007669"/>
    <property type="project" value="TreeGrafter"/>
</dbReference>
<keyword evidence="6" id="KW-1185">Reference proteome</keyword>
<dbReference type="EMBL" id="UAUF01000014">
    <property type="protein sequence ID" value="SPZ12165.1"/>
    <property type="molecule type" value="Genomic_DNA"/>
</dbReference>
<feature type="domain" description="FecR N-terminal" evidence="2">
    <location>
        <begin position="22"/>
        <end position="61"/>
    </location>
</feature>
<organism evidence="4 5">
    <name type="scientific">Pseudomonas luteola</name>
    <dbReference type="NCBI Taxonomy" id="47886"/>
    <lineage>
        <taxon>Bacteria</taxon>
        <taxon>Pseudomonadati</taxon>
        <taxon>Pseudomonadota</taxon>
        <taxon>Gammaproteobacteria</taxon>
        <taxon>Pseudomonadales</taxon>
        <taxon>Pseudomonadaceae</taxon>
        <taxon>Pseudomonas</taxon>
    </lineage>
</organism>
<evidence type="ECO:0000313" key="3">
    <source>
        <dbReference type="EMBL" id="MBF8641066.1"/>
    </source>
</evidence>
<name>A0A2X2DIW1_PSELU</name>
<dbReference type="PANTHER" id="PTHR30273:SF2">
    <property type="entry name" value="PROTEIN FECR"/>
    <property type="match status" value="1"/>
</dbReference>
<dbReference type="PIRSF" id="PIRSF018266">
    <property type="entry name" value="FecR"/>
    <property type="match status" value="1"/>
</dbReference>
<reference evidence="3 6" key="2">
    <citation type="submission" date="2020-10" db="EMBL/GenBank/DDBJ databases">
        <title>Genome sequences of Pseudomonas isolates.</title>
        <authorList>
            <person name="Wessels L."/>
            <person name="Reich F."/>
            <person name="Hammerl J."/>
        </authorList>
    </citation>
    <scope>NUCLEOTIDE SEQUENCE [LARGE SCALE GENOMIC DNA]</scope>
    <source>
        <strain evidence="3 6">20-MO00624-0</strain>
    </source>
</reference>
<dbReference type="Pfam" id="PF16220">
    <property type="entry name" value="DUF4880"/>
    <property type="match status" value="1"/>
</dbReference>